<accession>A0A975WEF9</accession>
<dbReference type="AlphaFoldDB" id="A0A975WEF9"/>
<gene>
    <name evidence="1" type="ORF">SAMN04487940_12418</name>
</gene>
<dbReference type="EMBL" id="FNYY01000024">
    <property type="protein sequence ID" value="SEK07270.1"/>
    <property type="molecule type" value="Genomic_DNA"/>
</dbReference>
<keyword evidence="1" id="KW-0413">Isomerase</keyword>
<dbReference type="PANTHER" id="PTHR40267">
    <property type="entry name" value="BLR3294 PROTEIN"/>
    <property type="match status" value="1"/>
</dbReference>
<dbReference type="RefSeq" id="WP_074839377.1">
    <property type="nucleotide sequence ID" value="NZ_FNYY01000024.1"/>
</dbReference>
<dbReference type="PIRSF" id="PIRSF015736">
    <property type="entry name" value="MI"/>
    <property type="match status" value="1"/>
</dbReference>
<dbReference type="InterPro" id="IPR026286">
    <property type="entry name" value="MaiA/AMDase"/>
</dbReference>
<proteinExistence type="predicted"/>
<evidence type="ECO:0000313" key="1">
    <source>
        <dbReference type="EMBL" id="SEK07270.1"/>
    </source>
</evidence>
<dbReference type="Proteomes" id="UP000182932">
    <property type="component" value="Unassembled WGS sequence"/>
</dbReference>
<protein>
    <submittedName>
        <fullName evidence="1">Maleate isomerase</fullName>
    </submittedName>
</protein>
<keyword evidence="2" id="KW-1185">Reference proteome</keyword>
<comment type="caution">
    <text evidence="1">The sequence shown here is derived from an EMBL/GenBank/DDBJ whole genome shotgun (WGS) entry which is preliminary data.</text>
</comment>
<dbReference type="InterPro" id="IPR053714">
    <property type="entry name" value="Iso_Racemase_Enz_sf"/>
</dbReference>
<evidence type="ECO:0000313" key="2">
    <source>
        <dbReference type="Proteomes" id="UP000182932"/>
    </source>
</evidence>
<dbReference type="GeneID" id="80820635"/>
<organism evidence="1 2">
    <name type="scientific">Marinovum algicola</name>
    <dbReference type="NCBI Taxonomy" id="42444"/>
    <lineage>
        <taxon>Bacteria</taxon>
        <taxon>Pseudomonadati</taxon>
        <taxon>Pseudomonadota</taxon>
        <taxon>Alphaproteobacteria</taxon>
        <taxon>Rhodobacterales</taxon>
        <taxon>Roseobacteraceae</taxon>
        <taxon>Marinovum</taxon>
    </lineage>
</organism>
<dbReference type="Gene3D" id="3.40.50.12500">
    <property type="match status" value="1"/>
</dbReference>
<dbReference type="GO" id="GO:0016853">
    <property type="term" value="F:isomerase activity"/>
    <property type="evidence" value="ECO:0007669"/>
    <property type="project" value="UniProtKB-KW"/>
</dbReference>
<dbReference type="Pfam" id="PF17645">
    <property type="entry name" value="Amdase"/>
    <property type="match status" value="1"/>
</dbReference>
<sequence length="253" mass="26854">MSSTCRIGLLTPSSNTIMEPRVSQILADTPGTTAHFARFRVVKIAMSDEALGQFSFAPQLEAAEHLADAKCDVIAWGGTSGGWLGADNDAALVRAITERTGVPATTSTLATLDAFRALGVSRYALATPYLEEVQEAIVRNFAALGFTCAAERHLGDPGNFSFATYPEERIAGLIQEVATAKPEAIAVYCTNFDGPRVAPGIERDTGIAVLDSIAVTLWHALRLAGRDTAALADWGRIFRCALPERSATTPVTA</sequence>
<reference evidence="1 2" key="1">
    <citation type="submission" date="2016-10" db="EMBL/GenBank/DDBJ databases">
        <authorList>
            <person name="Varghese N."/>
            <person name="Submissions S."/>
        </authorList>
    </citation>
    <scope>NUCLEOTIDE SEQUENCE [LARGE SCALE GENOMIC DNA]</scope>
    <source>
        <strain evidence="1 2">FF3</strain>
    </source>
</reference>
<name>A0A975WEF9_9RHOB</name>
<dbReference type="PANTHER" id="PTHR40267:SF1">
    <property type="entry name" value="BLR3294 PROTEIN"/>
    <property type="match status" value="1"/>
</dbReference>